<accession>A0AAW0CDD7</accession>
<feature type="region of interest" description="Disordered" evidence="2">
    <location>
        <begin position="161"/>
        <end position="185"/>
    </location>
</feature>
<dbReference type="AlphaFoldDB" id="A0AAW0CDD7"/>
<evidence type="ECO:0000313" key="4">
    <source>
        <dbReference type="Proteomes" id="UP001383192"/>
    </source>
</evidence>
<sequence>MAAHHHHCAHTDVHTELCSALSRVATIMTCDRDRCERERQEHISSVANLTTRLDDLQRRYDAAQASIAAHSRVENALNEANHRIAQLTAQRDGLEADLEASREKNSVLKAKVDKTEKLLVGTAEEMETWKEKWVEAARDLVIAKQTVKAARKKMKRLCGLLKNDDDIPDTSSKGKKVNYKGPEQG</sequence>
<name>A0AAW0CDD7_9AGAR</name>
<dbReference type="EMBL" id="JAYKXP010000045">
    <property type="protein sequence ID" value="KAK7037666.1"/>
    <property type="molecule type" value="Genomic_DNA"/>
</dbReference>
<feature type="coiled-coil region" evidence="1">
    <location>
        <begin position="39"/>
        <end position="118"/>
    </location>
</feature>
<dbReference type="SUPFAM" id="SSF57997">
    <property type="entry name" value="Tropomyosin"/>
    <property type="match status" value="1"/>
</dbReference>
<keyword evidence="1" id="KW-0175">Coiled coil</keyword>
<dbReference type="Proteomes" id="UP001383192">
    <property type="component" value="Unassembled WGS sequence"/>
</dbReference>
<protein>
    <submittedName>
        <fullName evidence="3">Uncharacterized protein</fullName>
    </submittedName>
</protein>
<evidence type="ECO:0000256" key="2">
    <source>
        <dbReference type="SAM" id="MobiDB-lite"/>
    </source>
</evidence>
<organism evidence="3 4">
    <name type="scientific">Paramarasmius palmivorus</name>
    <dbReference type="NCBI Taxonomy" id="297713"/>
    <lineage>
        <taxon>Eukaryota</taxon>
        <taxon>Fungi</taxon>
        <taxon>Dikarya</taxon>
        <taxon>Basidiomycota</taxon>
        <taxon>Agaricomycotina</taxon>
        <taxon>Agaricomycetes</taxon>
        <taxon>Agaricomycetidae</taxon>
        <taxon>Agaricales</taxon>
        <taxon>Marasmiineae</taxon>
        <taxon>Marasmiaceae</taxon>
        <taxon>Paramarasmius</taxon>
    </lineage>
</organism>
<dbReference type="Gene3D" id="1.10.287.1490">
    <property type="match status" value="1"/>
</dbReference>
<proteinExistence type="predicted"/>
<evidence type="ECO:0000313" key="3">
    <source>
        <dbReference type="EMBL" id="KAK7037666.1"/>
    </source>
</evidence>
<keyword evidence="4" id="KW-1185">Reference proteome</keyword>
<gene>
    <name evidence="3" type="ORF">VNI00_010889</name>
</gene>
<reference evidence="3 4" key="1">
    <citation type="submission" date="2024-01" db="EMBL/GenBank/DDBJ databases">
        <title>A draft genome for a cacao thread blight-causing isolate of Paramarasmius palmivorus.</title>
        <authorList>
            <person name="Baruah I.K."/>
            <person name="Bukari Y."/>
            <person name="Amoako-Attah I."/>
            <person name="Meinhardt L.W."/>
            <person name="Bailey B.A."/>
            <person name="Cohen S.P."/>
        </authorList>
    </citation>
    <scope>NUCLEOTIDE SEQUENCE [LARGE SCALE GENOMIC DNA]</scope>
    <source>
        <strain evidence="3 4">GH-12</strain>
    </source>
</reference>
<evidence type="ECO:0000256" key="1">
    <source>
        <dbReference type="SAM" id="Coils"/>
    </source>
</evidence>
<comment type="caution">
    <text evidence="3">The sequence shown here is derived from an EMBL/GenBank/DDBJ whole genome shotgun (WGS) entry which is preliminary data.</text>
</comment>